<accession>A0A0D8J885</accession>
<evidence type="ECO:0000313" key="2">
    <source>
        <dbReference type="EMBL" id="KJF43004.1"/>
    </source>
</evidence>
<feature type="transmembrane region" description="Helical" evidence="1">
    <location>
        <begin position="166"/>
        <end position="183"/>
    </location>
</feature>
<feature type="transmembrane region" description="Helical" evidence="1">
    <location>
        <begin position="141"/>
        <end position="159"/>
    </location>
</feature>
<comment type="caution">
    <text evidence="2">The sequence shown here is derived from an EMBL/GenBank/DDBJ whole genome shotgun (WGS) entry which is preliminary data.</text>
</comment>
<evidence type="ECO:0000256" key="1">
    <source>
        <dbReference type="SAM" id="Phobius"/>
    </source>
</evidence>
<reference evidence="2 3" key="1">
    <citation type="submission" date="2014-09" db="EMBL/GenBank/DDBJ databases">
        <title>Draft Genome Sequence of Draconibacterium sp. JN14CK-3.</title>
        <authorList>
            <person name="Dong C."/>
            <person name="Lai Q."/>
            <person name="Shao Z."/>
        </authorList>
    </citation>
    <scope>NUCLEOTIDE SEQUENCE [LARGE SCALE GENOMIC DNA]</scope>
    <source>
        <strain evidence="2 3">JN14CK-3</strain>
    </source>
</reference>
<dbReference type="Proteomes" id="UP000032544">
    <property type="component" value="Unassembled WGS sequence"/>
</dbReference>
<name>A0A0D8J885_9BACT</name>
<proteinExistence type="predicted"/>
<keyword evidence="1" id="KW-1133">Transmembrane helix</keyword>
<evidence type="ECO:0000313" key="3">
    <source>
        <dbReference type="Proteomes" id="UP000032544"/>
    </source>
</evidence>
<dbReference type="STRING" id="1544798.LH29_16580"/>
<organism evidence="2 3">
    <name type="scientific">Draconibacterium sediminis</name>
    <dbReference type="NCBI Taxonomy" id="1544798"/>
    <lineage>
        <taxon>Bacteria</taxon>
        <taxon>Pseudomonadati</taxon>
        <taxon>Bacteroidota</taxon>
        <taxon>Bacteroidia</taxon>
        <taxon>Marinilabiliales</taxon>
        <taxon>Prolixibacteraceae</taxon>
        <taxon>Draconibacterium</taxon>
    </lineage>
</organism>
<keyword evidence="1" id="KW-0812">Transmembrane</keyword>
<feature type="transmembrane region" description="Helical" evidence="1">
    <location>
        <begin position="216"/>
        <end position="233"/>
    </location>
</feature>
<dbReference type="OrthoDB" id="1117280at2"/>
<dbReference type="EMBL" id="JRHC01000004">
    <property type="protein sequence ID" value="KJF43004.1"/>
    <property type="molecule type" value="Genomic_DNA"/>
</dbReference>
<feature type="transmembrane region" description="Helical" evidence="1">
    <location>
        <begin position="103"/>
        <end position="129"/>
    </location>
</feature>
<gene>
    <name evidence="2" type="ORF">LH29_16580</name>
</gene>
<feature type="transmembrane region" description="Helical" evidence="1">
    <location>
        <begin position="59"/>
        <end position="82"/>
    </location>
</feature>
<keyword evidence="3" id="KW-1185">Reference proteome</keyword>
<feature type="transmembrane region" description="Helical" evidence="1">
    <location>
        <begin position="20"/>
        <end position="47"/>
    </location>
</feature>
<dbReference type="AlphaFoldDB" id="A0A0D8J885"/>
<protein>
    <submittedName>
        <fullName evidence="2">Uncharacterized protein</fullName>
    </submittedName>
</protein>
<sequence length="240" mass="28130">MERQFDIKNRLYILIKMIRYNLRIIFANRFIWFLIAALGFFLFFAIQTVYNGGSMSEEMVYSLLIFPGILLIFYPSVFGIQNDDDSRMLEILFGIPNYRYKVWLVRLVMIYTLVFVIIFLFSALASVLLYKINLLEMSYQLMYPIIFLGSMAFMFSTIVKNGNGTAVTMVLIGVALLILREDLMQGTQWDVFLNPFEIPNNLNEVIWIGIIRKNRIFMGIATLVFVLYGLFNLQKREKFV</sequence>
<keyword evidence="1" id="KW-0472">Membrane</keyword>